<feature type="domain" description="HAMP" evidence="8">
    <location>
        <begin position="311"/>
        <end position="363"/>
    </location>
</feature>
<evidence type="ECO:0000313" key="10">
    <source>
        <dbReference type="Proteomes" id="UP000256977"/>
    </source>
</evidence>
<dbReference type="AlphaFoldDB" id="A0A3D9JP33"/>
<evidence type="ECO:0000256" key="4">
    <source>
        <dbReference type="ARBA" id="ARBA00022679"/>
    </source>
</evidence>
<dbReference type="EMBL" id="QRDZ01000014">
    <property type="protein sequence ID" value="RED75774.1"/>
    <property type="molecule type" value="Genomic_DNA"/>
</dbReference>
<evidence type="ECO:0000313" key="9">
    <source>
        <dbReference type="EMBL" id="RED75774.1"/>
    </source>
</evidence>
<evidence type="ECO:0000256" key="7">
    <source>
        <dbReference type="SAM" id="Phobius"/>
    </source>
</evidence>
<dbReference type="InterPro" id="IPR003660">
    <property type="entry name" value="HAMP_dom"/>
</dbReference>
<dbReference type="CDD" id="cd06225">
    <property type="entry name" value="HAMP"/>
    <property type="match status" value="1"/>
</dbReference>
<sequence>MKTLFSMHESSIFKKIMAAFLAALLPMLAITWMINERGSANIRSEISESVLNTTRFYMDSLDQEADRISRYLPNYVMDQDLMEVATTGKEMSSYERSSKILDIQSRLELMKNSSPYIREAKAYIPLINRTVLSNNFETHLDEQEYASMQTSAKSYDEAFIYWNNRFFITMQYPVNTSRSPLYVVGVELSATKIRDTLAQIGGNRGGHSVLLNLNRGWHIDTGMDDELLGQVAAFVSAQQETLSKEGYDTIVHQGKRLLAVYKYSALWNAYSVTCIPEEMILGSLQMYRTLFWWACALAAAIVLFFTYFLLRLIYRPLMKLVHSFRRVQQNRLEPIQINRGADEFGYLYQAFNDTISSLKKLIEENYEQQIRNQRSELKRLQSQINPHFLYNCFFVLCRLIKSDKHKEKAYQFCLYIGQYFQFITRNDEDEIPLTQEMEHSRTYVKMQTICYGDRIEVGFDGDVPPISVPRLILQPIIENAYKHALGNMLLPGELWVHTELRGDEFTIYVEDNGQNITDEEIELLRKKLRHSTSRIEETTGLLNVHRRIQLRYGEEYGLSVARSELGGLRVGIQLCASQRGNEHVQTADR</sequence>
<keyword evidence="6 7" id="KW-0472">Membrane</keyword>
<gene>
    <name evidence="9" type="ORF">DFP98_114135</name>
</gene>
<keyword evidence="10" id="KW-1185">Reference proteome</keyword>
<dbReference type="GO" id="GO:0000155">
    <property type="term" value="F:phosphorelay sensor kinase activity"/>
    <property type="evidence" value="ECO:0007669"/>
    <property type="project" value="InterPro"/>
</dbReference>
<dbReference type="GO" id="GO:0005886">
    <property type="term" value="C:plasma membrane"/>
    <property type="evidence" value="ECO:0007669"/>
    <property type="project" value="UniProtKB-SubCell"/>
</dbReference>
<dbReference type="OrthoDB" id="2062925at2"/>
<reference evidence="9 10" key="1">
    <citation type="submission" date="2018-07" db="EMBL/GenBank/DDBJ databases">
        <title>Genomic Encyclopedia of Type Strains, Phase III (KMG-III): the genomes of soil and plant-associated and newly described type strains.</title>
        <authorList>
            <person name="Whitman W."/>
        </authorList>
    </citation>
    <scope>NUCLEOTIDE SEQUENCE [LARGE SCALE GENOMIC DNA]</scope>
    <source>
        <strain evidence="9 10">CECT 7287</strain>
    </source>
</reference>
<protein>
    <submittedName>
        <fullName evidence="9">Two-component system sensor histidine kinase YesM</fullName>
    </submittedName>
</protein>
<evidence type="ECO:0000256" key="3">
    <source>
        <dbReference type="ARBA" id="ARBA00022553"/>
    </source>
</evidence>
<dbReference type="InterPro" id="IPR003594">
    <property type="entry name" value="HATPase_dom"/>
</dbReference>
<dbReference type="PROSITE" id="PS50885">
    <property type="entry name" value="HAMP"/>
    <property type="match status" value="1"/>
</dbReference>
<name>A0A3D9JP33_9BACL</name>
<dbReference type="SUPFAM" id="SSF55874">
    <property type="entry name" value="ATPase domain of HSP90 chaperone/DNA topoisomerase II/histidine kinase"/>
    <property type="match status" value="1"/>
</dbReference>
<keyword evidence="2" id="KW-1003">Cell membrane</keyword>
<keyword evidence="5 9" id="KW-0418">Kinase</keyword>
<evidence type="ECO:0000256" key="5">
    <source>
        <dbReference type="ARBA" id="ARBA00022777"/>
    </source>
</evidence>
<dbReference type="InterPro" id="IPR036890">
    <property type="entry name" value="HATPase_C_sf"/>
</dbReference>
<dbReference type="PANTHER" id="PTHR34220:SF7">
    <property type="entry name" value="SENSOR HISTIDINE KINASE YPDA"/>
    <property type="match status" value="1"/>
</dbReference>
<dbReference type="Proteomes" id="UP000256977">
    <property type="component" value="Unassembled WGS sequence"/>
</dbReference>
<accession>A0A3D9JP33</accession>
<dbReference type="Pfam" id="PF02518">
    <property type="entry name" value="HATPase_c"/>
    <property type="match status" value="1"/>
</dbReference>
<comment type="subcellular location">
    <subcellularLocation>
        <location evidence="1">Cell membrane</location>
        <topology evidence="1">Multi-pass membrane protein</topology>
    </subcellularLocation>
</comment>
<keyword evidence="7" id="KW-1133">Transmembrane helix</keyword>
<keyword evidence="3" id="KW-0597">Phosphoprotein</keyword>
<comment type="caution">
    <text evidence="9">The sequence shown here is derived from an EMBL/GenBank/DDBJ whole genome shotgun (WGS) entry which is preliminary data.</text>
</comment>
<dbReference type="Gene3D" id="6.10.340.10">
    <property type="match status" value="1"/>
</dbReference>
<feature type="transmembrane region" description="Helical" evidence="7">
    <location>
        <begin position="12"/>
        <end position="34"/>
    </location>
</feature>
<dbReference type="PANTHER" id="PTHR34220">
    <property type="entry name" value="SENSOR HISTIDINE KINASE YPDA"/>
    <property type="match status" value="1"/>
</dbReference>
<dbReference type="SUPFAM" id="SSF158472">
    <property type="entry name" value="HAMP domain-like"/>
    <property type="match status" value="1"/>
</dbReference>
<dbReference type="Gene3D" id="3.30.565.10">
    <property type="entry name" value="Histidine kinase-like ATPase, C-terminal domain"/>
    <property type="match status" value="1"/>
</dbReference>
<organism evidence="9 10">
    <name type="scientific">Cohnella phaseoli</name>
    <dbReference type="NCBI Taxonomy" id="456490"/>
    <lineage>
        <taxon>Bacteria</taxon>
        <taxon>Bacillati</taxon>
        <taxon>Bacillota</taxon>
        <taxon>Bacilli</taxon>
        <taxon>Bacillales</taxon>
        <taxon>Paenibacillaceae</taxon>
        <taxon>Cohnella</taxon>
    </lineage>
</organism>
<proteinExistence type="predicted"/>
<evidence type="ECO:0000256" key="1">
    <source>
        <dbReference type="ARBA" id="ARBA00004651"/>
    </source>
</evidence>
<evidence type="ECO:0000256" key="2">
    <source>
        <dbReference type="ARBA" id="ARBA00022475"/>
    </source>
</evidence>
<dbReference type="InterPro" id="IPR010559">
    <property type="entry name" value="Sig_transdc_His_kin_internal"/>
</dbReference>
<keyword evidence="4" id="KW-0808">Transferase</keyword>
<keyword evidence="7" id="KW-0812">Transmembrane</keyword>
<dbReference type="RefSeq" id="WP_116062086.1">
    <property type="nucleotide sequence ID" value="NZ_QRDZ01000014.1"/>
</dbReference>
<evidence type="ECO:0000259" key="8">
    <source>
        <dbReference type="PROSITE" id="PS50885"/>
    </source>
</evidence>
<evidence type="ECO:0000256" key="6">
    <source>
        <dbReference type="ARBA" id="ARBA00023136"/>
    </source>
</evidence>
<dbReference type="InterPro" id="IPR050640">
    <property type="entry name" value="Bact_2-comp_sensor_kinase"/>
</dbReference>
<dbReference type="Pfam" id="PF06580">
    <property type="entry name" value="His_kinase"/>
    <property type="match status" value="1"/>
</dbReference>
<feature type="transmembrane region" description="Helical" evidence="7">
    <location>
        <begin position="290"/>
        <end position="310"/>
    </location>
</feature>